<evidence type="ECO:0000313" key="1">
    <source>
        <dbReference type="EMBL" id="MVN89139.1"/>
    </source>
</evidence>
<dbReference type="Proteomes" id="UP000483286">
    <property type="component" value="Unassembled WGS sequence"/>
</dbReference>
<name>A0A7C9MBJ6_9DEIO</name>
<reference evidence="1 2" key="1">
    <citation type="submission" date="2019-12" db="EMBL/GenBank/DDBJ databases">
        <title>Deinococcus sp. HMF7620 Genome sequencing and assembly.</title>
        <authorList>
            <person name="Kang H."/>
            <person name="Kim H."/>
            <person name="Joh K."/>
        </authorList>
    </citation>
    <scope>NUCLEOTIDE SEQUENCE [LARGE SCALE GENOMIC DNA]</scope>
    <source>
        <strain evidence="1 2">HMF7620</strain>
    </source>
</reference>
<accession>A0A7C9MBJ6</accession>
<dbReference type="AlphaFoldDB" id="A0A7C9MBJ6"/>
<proteinExistence type="predicted"/>
<evidence type="ECO:0000313" key="2">
    <source>
        <dbReference type="Proteomes" id="UP000483286"/>
    </source>
</evidence>
<gene>
    <name evidence="1" type="ORF">GO986_20585</name>
</gene>
<comment type="caution">
    <text evidence="1">The sequence shown here is derived from an EMBL/GenBank/DDBJ whole genome shotgun (WGS) entry which is preliminary data.</text>
</comment>
<dbReference type="RefSeq" id="WP_157461400.1">
    <property type="nucleotide sequence ID" value="NZ_WQLB01000044.1"/>
</dbReference>
<sequence>MDDWGWAEDDVRRAPLLPVGQAEKRTLRGLLRRNELGHMDETVEALRASLNEGYLDPADREVLYGMTKERLKALSEQGKPLPGNLVQVYQRLKPQPARPPGLRA</sequence>
<keyword evidence="2" id="KW-1185">Reference proteome</keyword>
<dbReference type="EMBL" id="WQLB01000044">
    <property type="protein sequence ID" value="MVN89139.1"/>
    <property type="molecule type" value="Genomic_DNA"/>
</dbReference>
<protein>
    <submittedName>
        <fullName evidence="1">Uncharacterized protein</fullName>
    </submittedName>
</protein>
<organism evidence="1 2">
    <name type="scientific">Deinococcus arboris</name>
    <dbReference type="NCBI Taxonomy" id="2682977"/>
    <lineage>
        <taxon>Bacteria</taxon>
        <taxon>Thermotogati</taxon>
        <taxon>Deinococcota</taxon>
        <taxon>Deinococci</taxon>
        <taxon>Deinococcales</taxon>
        <taxon>Deinococcaceae</taxon>
        <taxon>Deinococcus</taxon>
    </lineage>
</organism>